<evidence type="ECO:0000313" key="2">
    <source>
        <dbReference type="EMBL" id="RUS68603.1"/>
    </source>
</evidence>
<feature type="compositionally biased region" description="Polar residues" evidence="1">
    <location>
        <begin position="555"/>
        <end position="564"/>
    </location>
</feature>
<comment type="caution">
    <text evidence="2">The sequence shown here is derived from an EMBL/GenBank/DDBJ whole genome shotgun (WGS) entry which is preliminary data.</text>
</comment>
<dbReference type="Proteomes" id="UP000271974">
    <property type="component" value="Unassembled WGS sequence"/>
</dbReference>
<feature type="region of interest" description="Disordered" evidence="1">
    <location>
        <begin position="539"/>
        <end position="573"/>
    </location>
</feature>
<reference evidence="2 3" key="1">
    <citation type="submission" date="2019-01" db="EMBL/GenBank/DDBJ databases">
        <title>A draft genome assembly of the solar-powered sea slug Elysia chlorotica.</title>
        <authorList>
            <person name="Cai H."/>
            <person name="Li Q."/>
            <person name="Fang X."/>
            <person name="Li J."/>
            <person name="Curtis N.E."/>
            <person name="Altenburger A."/>
            <person name="Shibata T."/>
            <person name="Feng M."/>
            <person name="Maeda T."/>
            <person name="Schwartz J.A."/>
            <person name="Shigenobu S."/>
            <person name="Lundholm N."/>
            <person name="Nishiyama T."/>
            <person name="Yang H."/>
            <person name="Hasebe M."/>
            <person name="Li S."/>
            <person name="Pierce S.K."/>
            <person name="Wang J."/>
        </authorList>
    </citation>
    <scope>NUCLEOTIDE SEQUENCE [LARGE SCALE GENOMIC DNA]</scope>
    <source>
        <strain evidence="2">EC2010</strain>
        <tissue evidence="2">Whole organism of an adult</tissue>
    </source>
</reference>
<proteinExistence type="predicted"/>
<accession>A0A433SIA9</accession>
<evidence type="ECO:0000313" key="3">
    <source>
        <dbReference type="Proteomes" id="UP000271974"/>
    </source>
</evidence>
<sequence>MTSVASSERRATPCAASSADGEHQISIDSFDAIPIHGDSFECSILPEEPIIADDNVRENEIDELIEMLNPKNAFFSAATPFSKSTAACPQDATMYIDELCTLIDDSDLSNAPTVGHDSMFTPSNPSVTPHYHNNDFGAQQQLLQSFDSTSYPDRLLESIGDSTMDTQQSSDNLCSFQSFSSSVLYNGSQPLQCTDVQQNQLPLIDYLLSPQQQSPQFLDQNNFHCSQQFHTNSHQPLHQYNQHQNTSFQSQYQFQHQHNNKPLEHQHYPYRDYHSHQEHQHNLYQEYHQESNGPSLLQTQFSNLLSVPETPLRQLDFEDDSSATITAPATPSTPTALAVYTTLTTHTADTDDDNLELALNYINDACNTANRKQKAKNDSYKMIHDFIQDITQTIKKIRNSRCRVDVTSSGKPFATLVNICNRLLVLAAQNDASYISCLIKTMRAMMKSYCIYTNDRTDLLKEFADCLTECSAVQAGECRSLALGGGTDWTTECDDTAFNCSIIPNKNEAITAFTSTKLMEDIAINQNTEIQMRLKTKHAKSNDRVSKTAAKKSTRGNNVQVSARQRSDAPIQDDLNTGMENIIMIVRLCDDINAVHYTQLL</sequence>
<feature type="region of interest" description="Disordered" evidence="1">
    <location>
        <begin position="1"/>
        <end position="22"/>
    </location>
</feature>
<dbReference type="EMBL" id="RQTK01002234">
    <property type="protein sequence ID" value="RUS68603.1"/>
    <property type="molecule type" value="Genomic_DNA"/>
</dbReference>
<name>A0A433SIA9_ELYCH</name>
<dbReference type="AlphaFoldDB" id="A0A433SIA9"/>
<protein>
    <submittedName>
        <fullName evidence="2">Uncharacterized protein</fullName>
    </submittedName>
</protein>
<organism evidence="2 3">
    <name type="scientific">Elysia chlorotica</name>
    <name type="common">Eastern emerald elysia</name>
    <name type="synonym">Sea slug</name>
    <dbReference type="NCBI Taxonomy" id="188477"/>
    <lineage>
        <taxon>Eukaryota</taxon>
        <taxon>Metazoa</taxon>
        <taxon>Spiralia</taxon>
        <taxon>Lophotrochozoa</taxon>
        <taxon>Mollusca</taxon>
        <taxon>Gastropoda</taxon>
        <taxon>Heterobranchia</taxon>
        <taxon>Euthyneura</taxon>
        <taxon>Panpulmonata</taxon>
        <taxon>Sacoglossa</taxon>
        <taxon>Placobranchoidea</taxon>
        <taxon>Plakobranchidae</taxon>
        <taxon>Elysia</taxon>
    </lineage>
</organism>
<keyword evidence="3" id="KW-1185">Reference proteome</keyword>
<evidence type="ECO:0000256" key="1">
    <source>
        <dbReference type="SAM" id="MobiDB-lite"/>
    </source>
</evidence>
<gene>
    <name evidence="2" type="ORF">EGW08_023632</name>
</gene>